<dbReference type="Proteomes" id="UP000315167">
    <property type="component" value="Unassembled WGS sequence"/>
</dbReference>
<feature type="region of interest" description="Disordered" evidence="1">
    <location>
        <begin position="84"/>
        <end position="113"/>
    </location>
</feature>
<evidence type="ECO:0000256" key="1">
    <source>
        <dbReference type="SAM" id="MobiDB-lite"/>
    </source>
</evidence>
<sequence>MKHAMLLVMLCTMMLPACSDRKAATDARQDEASGDSALPAPARSTGPVTGMPDKPAPAVPAPVTGQAPVENAIVVDGSLDAANPETGLLPGGGVAVGSDGSDPAMPASAPVEPTPDDAVAVIRDYYDSINSRSYARAYSLWSDEGRSSGQSPQQFADGFAGTAQVAIAIQKPGPVEAAAGSRYIEVPVAINATAHDGSVRGYTGSYVLRRAVVDGASAEQRAWRIASADLREVKP</sequence>
<evidence type="ECO:0000256" key="2">
    <source>
        <dbReference type="SAM" id="SignalP"/>
    </source>
</evidence>
<organism evidence="3 4">
    <name type="scientific">Luteimonas cucumeris</name>
    <dbReference type="NCBI Taxonomy" id="985012"/>
    <lineage>
        <taxon>Bacteria</taxon>
        <taxon>Pseudomonadati</taxon>
        <taxon>Pseudomonadota</taxon>
        <taxon>Gammaproteobacteria</taxon>
        <taxon>Lysobacterales</taxon>
        <taxon>Lysobacteraceae</taxon>
        <taxon>Luteimonas</taxon>
    </lineage>
</organism>
<gene>
    <name evidence="3" type="ORF">IP90_02833</name>
</gene>
<keyword evidence="4" id="KW-1185">Reference proteome</keyword>
<protein>
    <recommendedName>
        <fullName evidence="5">Lipoprotein</fullName>
    </recommendedName>
</protein>
<name>A0A562KY52_9GAMM</name>
<evidence type="ECO:0000313" key="3">
    <source>
        <dbReference type="EMBL" id="TWI00287.1"/>
    </source>
</evidence>
<dbReference type="RefSeq" id="WP_144900320.1">
    <property type="nucleotide sequence ID" value="NZ_VLKN01000007.1"/>
</dbReference>
<dbReference type="OrthoDB" id="485556at2"/>
<feature type="region of interest" description="Disordered" evidence="1">
    <location>
        <begin position="26"/>
        <end position="64"/>
    </location>
</feature>
<feature type="chain" id="PRO_5022221761" description="Lipoprotein" evidence="2">
    <location>
        <begin position="20"/>
        <end position="235"/>
    </location>
</feature>
<dbReference type="EMBL" id="VLKN01000007">
    <property type="protein sequence ID" value="TWI00287.1"/>
    <property type="molecule type" value="Genomic_DNA"/>
</dbReference>
<feature type="signal peptide" evidence="2">
    <location>
        <begin position="1"/>
        <end position="19"/>
    </location>
</feature>
<keyword evidence="2" id="KW-0732">Signal</keyword>
<accession>A0A562KY52</accession>
<dbReference type="AlphaFoldDB" id="A0A562KY52"/>
<evidence type="ECO:0000313" key="4">
    <source>
        <dbReference type="Proteomes" id="UP000315167"/>
    </source>
</evidence>
<evidence type="ECO:0008006" key="5">
    <source>
        <dbReference type="Google" id="ProtNLM"/>
    </source>
</evidence>
<reference evidence="3 4" key="1">
    <citation type="journal article" date="2015" name="Stand. Genomic Sci.">
        <title>Genomic Encyclopedia of Bacterial and Archaeal Type Strains, Phase III: the genomes of soil and plant-associated and newly described type strains.</title>
        <authorList>
            <person name="Whitman W.B."/>
            <person name="Woyke T."/>
            <person name="Klenk H.P."/>
            <person name="Zhou Y."/>
            <person name="Lilburn T.G."/>
            <person name="Beck B.J."/>
            <person name="De Vos P."/>
            <person name="Vandamme P."/>
            <person name="Eisen J.A."/>
            <person name="Garrity G."/>
            <person name="Hugenholtz P."/>
            <person name="Kyrpides N.C."/>
        </authorList>
    </citation>
    <scope>NUCLEOTIDE SEQUENCE [LARGE SCALE GENOMIC DNA]</scope>
    <source>
        <strain evidence="3 4">CGMCC 1.10821</strain>
    </source>
</reference>
<proteinExistence type="predicted"/>
<comment type="caution">
    <text evidence="3">The sequence shown here is derived from an EMBL/GenBank/DDBJ whole genome shotgun (WGS) entry which is preliminary data.</text>
</comment>